<reference evidence="2" key="1">
    <citation type="submission" date="2022-12" db="EMBL/GenBank/DDBJ databases">
        <title>Reference genome sequencing for broad-spectrum identification of bacterial and archaeal isolates by mass spectrometry.</title>
        <authorList>
            <person name="Sekiguchi Y."/>
            <person name="Tourlousse D.M."/>
        </authorList>
    </citation>
    <scope>NUCLEOTIDE SEQUENCE</scope>
    <source>
        <strain evidence="2">LLR39Z86</strain>
    </source>
</reference>
<evidence type="ECO:0000313" key="3">
    <source>
        <dbReference type="Proteomes" id="UP001144313"/>
    </source>
</evidence>
<protein>
    <submittedName>
        <fullName evidence="2">Uncharacterized protein</fullName>
    </submittedName>
</protein>
<accession>A0A9W6G5T5</accession>
<organism evidence="2 3">
    <name type="scientific">Glycomyces algeriensis</name>
    <dbReference type="NCBI Taxonomy" id="256037"/>
    <lineage>
        <taxon>Bacteria</taxon>
        <taxon>Bacillati</taxon>
        <taxon>Actinomycetota</taxon>
        <taxon>Actinomycetes</taxon>
        <taxon>Glycomycetales</taxon>
        <taxon>Glycomycetaceae</taxon>
        <taxon>Glycomyces</taxon>
    </lineage>
</organism>
<dbReference type="AlphaFoldDB" id="A0A9W6G5T5"/>
<comment type="caution">
    <text evidence="2">The sequence shown here is derived from an EMBL/GenBank/DDBJ whole genome shotgun (WGS) entry which is preliminary data.</text>
</comment>
<feature type="compositionally biased region" description="Low complexity" evidence="1">
    <location>
        <begin position="53"/>
        <end position="66"/>
    </location>
</feature>
<gene>
    <name evidence="2" type="ORF">GALLR39Z86_06580</name>
</gene>
<feature type="compositionally biased region" description="Basic and acidic residues" evidence="1">
    <location>
        <begin position="67"/>
        <end position="76"/>
    </location>
</feature>
<evidence type="ECO:0000313" key="2">
    <source>
        <dbReference type="EMBL" id="GLI40808.1"/>
    </source>
</evidence>
<proteinExistence type="predicted"/>
<feature type="region of interest" description="Disordered" evidence="1">
    <location>
        <begin position="45"/>
        <end position="125"/>
    </location>
</feature>
<evidence type="ECO:0000256" key="1">
    <source>
        <dbReference type="SAM" id="MobiDB-lite"/>
    </source>
</evidence>
<keyword evidence="3" id="KW-1185">Reference proteome</keyword>
<name>A0A9W6G5T5_9ACTN</name>
<feature type="compositionally biased region" description="Low complexity" evidence="1">
    <location>
        <begin position="108"/>
        <end position="119"/>
    </location>
</feature>
<dbReference type="Proteomes" id="UP001144313">
    <property type="component" value="Unassembled WGS sequence"/>
</dbReference>
<sequence>MHPFVQLLYDLWKHSRAAGQQPVDNSAPAVDNFRCAVDNPVDFRWSEPVGNAVDSPVDNSPDSVDNPGDKPVDDSLRAASSAQVAKRVGRSPKRRPGDPALQGRAGRRGSAAWAPARAGSLSGPT</sequence>
<dbReference type="EMBL" id="BSDT01000001">
    <property type="protein sequence ID" value="GLI40808.1"/>
    <property type="molecule type" value="Genomic_DNA"/>
</dbReference>